<dbReference type="NCBIfam" id="NF033494">
    <property type="entry name" value="NSS_import_MetS"/>
    <property type="match status" value="1"/>
</dbReference>
<proteinExistence type="predicted"/>
<name>A0ABQ6VFF0_9CORY</name>
<dbReference type="InterPro" id="IPR031596">
    <property type="entry name" value="MaAIMP_sms"/>
</dbReference>
<organism evidence="1 2">
    <name type="scientific">Corynebacterium zhongnanshanii</name>
    <dbReference type="NCBI Taxonomy" id="2768834"/>
    <lineage>
        <taxon>Bacteria</taxon>
        <taxon>Bacillati</taxon>
        <taxon>Actinomycetota</taxon>
        <taxon>Actinomycetes</taxon>
        <taxon>Mycobacteriales</taxon>
        <taxon>Corynebacteriaceae</taxon>
        <taxon>Corynebacterium</taxon>
    </lineage>
</organism>
<evidence type="ECO:0000313" key="1">
    <source>
        <dbReference type="EMBL" id="KAB3523139.1"/>
    </source>
</evidence>
<dbReference type="RefSeq" id="WP_151841883.1">
    <property type="nucleotide sequence ID" value="NZ_CP061033.1"/>
</dbReference>
<keyword evidence="2" id="KW-1185">Reference proteome</keyword>
<dbReference type="Pfam" id="PF16951">
    <property type="entry name" value="MaAIMP_sms"/>
    <property type="match status" value="1"/>
</dbReference>
<dbReference type="EMBL" id="WBZJ01000001">
    <property type="protein sequence ID" value="KAB3523139.1"/>
    <property type="molecule type" value="Genomic_DNA"/>
</dbReference>
<reference evidence="1 2" key="1">
    <citation type="submission" date="2019-10" db="EMBL/GenBank/DDBJ databases">
        <title>Corynebacterium sp novel species isolated from the respiratory tract of Marmot.</title>
        <authorList>
            <person name="Zhang G."/>
        </authorList>
    </citation>
    <scope>NUCLEOTIDE SEQUENCE [LARGE SCALE GENOMIC DNA]</scope>
    <source>
        <strain evidence="1 2">336</strain>
    </source>
</reference>
<evidence type="ECO:0000313" key="2">
    <source>
        <dbReference type="Proteomes" id="UP000436181"/>
    </source>
</evidence>
<gene>
    <name evidence="1" type="primary">metS</name>
    <name evidence="1" type="ORF">F8377_03055</name>
</gene>
<comment type="caution">
    <text evidence="1">The sequence shown here is derived from an EMBL/GenBank/DDBJ whole genome shotgun (WGS) entry which is preliminary data.</text>
</comment>
<dbReference type="Proteomes" id="UP000436181">
    <property type="component" value="Unassembled WGS sequence"/>
</dbReference>
<protein>
    <submittedName>
        <fullName evidence="1">Methionine/alanine import NSS transporter subunit MetS</fullName>
    </submittedName>
</protein>
<sequence>MEASALILMILFIIVIWGGLAVSVTLLTRTDDDTCGDLGDYPGTDDDSLMKHPM</sequence>
<dbReference type="NCBIfam" id="NF033493">
    <property type="entry name" value="MetS_like_NSS"/>
    <property type="match status" value="1"/>
</dbReference>
<accession>A0ABQ6VFF0</accession>